<comment type="caution">
    <text evidence="8">The sequence shown here is derived from an EMBL/GenBank/DDBJ whole genome shotgun (WGS) entry which is preliminary data.</text>
</comment>
<evidence type="ECO:0000313" key="9">
    <source>
        <dbReference type="Proteomes" id="UP000295680"/>
    </source>
</evidence>
<dbReference type="Gene3D" id="3.50.50.60">
    <property type="entry name" value="FAD/NAD(P)-binding domain"/>
    <property type="match status" value="2"/>
</dbReference>
<dbReference type="EMBL" id="SLWS01000003">
    <property type="protein sequence ID" value="TCO61121.1"/>
    <property type="molecule type" value="Genomic_DNA"/>
</dbReference>
<name>A0A4R2JM30_9PSEU</name>
<proteinExistence type="inferred from homology"/>
<reference evidence="8 9" key="1">
    <citation type="submission" date="2019-03" db="EMBL/GenBank/DDBJ databases">
        <title>Genomic Encyclopedia of Type Strains, Phase IV (KMG-IV): sequencing the most valuable type-strain genomes for metagenomic binning, comparative biology and taxonomic classification.</title>
        <authorList>
            <person name="Goeker M."/>
        </authorList>
    </citation>
    <scope>NUCLEOTIDE SEQUENCE [LARGE SCALE GENOMIC DNA]</scope>
    <source>
        <strain evidence="8 9">DSM 45934</strain>
    </source>
</reference>
<accession>A0A4R2JM30</accession>
<dbReference type="PRINTS" id="PR00469">
    <property type="entry name" value="PNDRDTASEII"/>
</dbReference>
<dbReference type="Pfam" id="PF07992">
    <property type="entry name" value="Pyr_redox_2"/>
    <property type="match status" value="1"/>
</dbReference>
<dbReference type="GO" id="GO:0050661">
    <property type="term" value="F:NADP binding"/>
    <property type="evidence" value="ECO:0007669"/>
    <property type="project" value="UniProtKB-UniRule"/>
</dbReference>
<feature type="binding site" evidence="6">
    <location>
        <position position="283"/>
    </location>
    <ligand>
        <name>FAD</name>
        <dbReference type="ChEBI" id="CHEBI:57692"/>
    </ligand>
</feature>
<feature type="binding site" evidence="6">
    <location>
        <position position="50"/>
    </location>
    <ligand>
        <name>FAD</name>
        <dbReference type="ChEBI" id="CHEBI:57692"/>
    </ligand>
</feature>
<keyword evidence="9" id="KW-1185">Reference proteome</keyword>
<comment type="catalytic activity">
    <reaction evidence="5">
        <text>[thioredoxin]-dithiol + NADP(+) = [thioredoxin]-disulfide + NADPH + H(+)</text>
        <dbReference type="Rhea" id="RHEA:20345"/>
        <dbReference type="Rhea" id="RHEA-COMP:10698"/>
        <dbReference type="Rhea" id="RHEA-COMP:10700"/>
        <dbReference type="ChEBI" id="CHEBI:15378"/>
        <dbReference type="ChEBI" id="CHEBI:29950"/>
        <dbReference type="ChEBI" id="CHEBI:50058"/>
        <dbReference type="ChEBI" id="CHEBI:57783"/>
        <dbReference type="ChEBI" id="CHEBI:58349"/>
        <dbReference type="EC" id="1.8.1.9"/>
    </reaction>
</comment>
<dbReference type="EC" id="1.18.1.2" evidence="6"/>
<dbReference type="GO" id="GO:0004791">
    <property type="term" value="F:thioredoxin-disulfide reductase (NADPH) activity"/>
    <property type="evidence" value="ECO:0007669"/>
    <property type="project" value="UniProtKB-EC"/>
</dbReference>
<comment type="subunit">
    <text evidence="6">Homodimer.</text>
</comment>
<dbReference type="AlphaFoldDB" id="A0A4R2JM30"/>
<dbReference type="Proteomes" id="UP000295680">
    <property type="component" value="Unassembled WGS sequence"/>
</dbReference>
<dbReference type="InterPro" id="IPR022890">
    <property type="entry name" value="Fd--NADP_Rdtase_type_2"/>
</dbReference>
<evidence type="ECO:0000256" key="2">
    <source>
        <dbReference type="ARBA" id="ARBA00022827"/>
    </source>
</evidence>
<evidence type="ECO:0000256" key="5">
    <source>
        <dbReference type="ARBA" id="ARBA00048132"/>
    </source>
</evidence>
<feature type="binding site" evidence="6">
    <location>
        <position position="90"/>
    </location>
    <ligand>
        <name>FAD</name>
        <dbReference type="ChEBI" id="CHEBI:57692"/>
    </ligand>
</feature>
<dbReference type="GO" id="GO:0004324">
    <property type="term" value="F:ferredoxin-NADP+ reductase activity"/>
    <property type="evidence" value="ECO:0007669"/>
    <property type="project" value="UniProtKB-UniRule"/>
</dbReference>
<organism evidence="8 9">
    <name type="scientific">Actinocrispum wychmicini</name>
    <dbReference type="NCBI Taxonomy" id="1213861"/>
    <lineage>
        <taxon>Bacteria</taxon>
        <taxon>Bacillati</taxon>
        <taxon>Actinomycetota</taxon>
        <taxon>Actinomycetes</taxon>
        <taxon>Pseudonocardiales</taxon>
        <taxon>Pseudonocardiaceae</taxon>
        <taxon>Actinocrispum</taxon>
    </lineage>
</organism>
<evidence type="ECO:0000259" key="7">
    <source>
        <dbReference type="Pfam" id="PF07992"/>
    </source>
</evidence>
<feature type="domain" description="FAD/NAD(P)-binding" evidence="7">
    <location>
        <begin position="9"/>
        <end position="289"/>
    </location>
</feature>
<dbReference type="OrthoDB" id="9806179at2"/>
<feature type="binding site" evidence="6">
    <location>
        <position position="324"/>
    </location>
    <ligand>
        <name>FAD</name>
        <dbReference type="ChEBI" id="CHEBI:57692"/>
    </ligand>
</feature>
<keyword evidence="1 6" id="KW-0285">Flavoprotein</keyword>
<comment type="caution">
    <text evidence="6">Lacks conserved residue(s) required for the propagation of feature annotation.</text>
</comment>
<protein>
    <recommendedName>
        <fullName evidence="6">Ferredoxin--NADP reductase</fullName>
        <shortName evidence="6">FNR</shortName>
        <shortName evidence="6">Fd-NADP(+) reductase</shortName>
        <ecNumber evidence="6">1.18.1.2</ecNumber>
    </recommendedName>
</protein>
<dbReference type="SUPFAM" id="SSF51905">
    <property type="entry name" value="FAD/NAD(P)-binding domain"/>
    <property type="match status" value="1"/>
</dbReference>
<feature type="binding site" evidence="6">
    <location>
        <position position="45"/>
    </location>
    <ligand>
        <name>FAD</name>
        <dbReference type="ChEBI" id="CHEBI:57692"/>
    </ligand>
</feature>
<comment type="similarity">
    <text evidence="6">Belongs to the ferredoxin--NADP reductase type 2 family.</text>
</comment>
<evidence type="ECO:0000256" key="6">
    <source>
        <dbReference type="HAMAP-Rule" id="MF_01685"/>
    </source>
</evidence>
<dbReference type="PANTHER" id="PTHR48105">
    <property type="entry name" value="THIOREDOXIN REDUCTASE 1-RELATED-RELATED"/>
    <property type="match status" value="1"/>
</dbReference>
<gene>
    <name evidence="8" type="ORF">EV192_103705</name>
</gene>
<dbReference type="HAMAP" id="MF_01685">
    <property type="entry name" value="FENR2"/>
    <property type="match status" value="1"/>
</dbReference>
<feature type="binding site" evidence="6">
    <location>
        <position position="37"/>
    </location>
    <ligand>
        <name>FAD</name>
        <dbReference type="ChEBI" id="CHEBI:57692"/>
    </ligand>
</feature>
<feature type="binding site" evidence="6">
    <location>
        <position position="124"/>
    </location>
    <ligand>
        <name>FAD</name>
        <dbReference type="ChEBI" id="CHEBI:57692"/>
    </ligand>
</feature>
<dbReference type="RefSeq" id="WP_132116599.1">
    <property type="nucleotide sequence ID" value="NZ_SLWS01000003.1"/>
</dbReference>
<evidence type="ECO:0000256" key="1">
    <source>
        <dbReference type="ARBA" id="ARBA00022630"/>
    </source>
</evidence>
<sequence>MSETPAEVDVLIVGAGPVGLYGAYYAGFRGLRTAVIDVLPQLGGQVIAMYPEKPIFDIAGFPQVTGRVLIENLVAQAAPFEPVYLLGRQAVTLGYDDGLPTVTTADGSTIGAKAVILTAGLGTFTPRPLPAATGYEGRGLAYFVQRLDDYADKDVVIVGGGDSAFDWAATLEPIARSVTLVHRRDRFRAHRGTVAAVQRGTVRMLVNSEVTEVRGADAVETMTVRNTSDGVTQDVKAQAIIAALGFTTHLGPLAKWGLDLRTRHIVVDTRMATNLPRVYAAGDIAEYPGKVRLIAVGFGEVALAVNNAATVIDPDAQLFPGHSTDAAA</sequence>
<evidence type="ECO:0000256" key="3">
    <source>
        <dbReference type="ARBA" id="ARBA00022857"/>
    </source>
</evidence>
<dbReference type="GO" id="GO:0050660">
    <property type="term" value="F:flavin adenine dinucleotide binding"/>
    <property type="evidence" value="ECO:0007669"/>
    <property type="project" value="UniProtKB-UniRule"/>
</dbReference>
<keyword evidence="3 6" id="KW-0521">NADP</keyword>
<comment type="catalytic activity">
    <reaction evidence="6">
        <text>2 reduced [2Fe-2S]-[ferredoxin] + NADP(+) + H(+) = 2 oxidized [2Fe-2S]-[ferredoxin] + NADPH</text>
        <dbReference type="Rhea" id="RHEA:20125"/>
        <dbReference type="Rhea" id="RHEA-COMP:10000"/>
        <dbReference type="Rhea" id="RHEA-COMP:10001"/>
        <dbReference type="ChEBI" id="CHEBI:15378"/>
        <dbReference type="ChEBI" id="CHEBI:33737"/>
        <dbReference type="ChEBI" id="CHEBI:33738"/>
        <dbReference type="ChEBI" id="CHEBI:57783"/>
        <dbReference type="ChEBI" id="CHEBI:58349"/>
        <dbReference type="EC" id="1.18.1.2"/>
    </reaction>
</comment>
<evidence type="ECO:0000256" key="4">
    <source>
        <dbReference type="ARBA" id="ARBA00023002"/>
    </source>
</evidence>
<comment type="cofactor">
    <cofactor evidence="6">
        <name>FAD</name>
        <dbReference type="ChEBI" id="CHEBI:57692"/>
    </cofactor>
    <text evidence="6">Binds 1 FAD per subunit.</text>
</comment>
<dbReference type="InterPro" id="IPR023753">
    <property type="entry name" value="FAD/NAD-binding_dom"/>
</dbReference>
<keyword evidence="4 6" id="KW-0560">Oxidoreductase</keyword>
<keyword evidence="2 6" id="KW-0274">FAD</keyword>
<dbReference type="InterPro" id="IPR036188">
    <property type="entry name" value="FAD/NAD-bd_sf"/>
</dbReference>
<dbReference type="PRINTS" id="PR00368">
    <property type="entry name" value="FADPNR"/>
</dbReference>
<dbReference type="InterPro" id="IPR050097">
    <property type="entry name" value="Ferredoxin-NADP_redctase_2"/>
</dbReference>
<evidence type="ECO:0000313" key="8">
    <source>
        <dbReference type="EMBL" id="TCO61121.1"/>
    </source>
</evidence>